<proteinExistence type="predicted"/>
<dbReference type="EMBL" id="LR798433">
    <property type="protein sequence ID" value="CAB5231640.1"/>
    <property type="molecule type" value="Genomic_DNA"/>
</dbReference>
<dbReference type="EMBL" id="LR797196">
    <property type="protein sequence ID" value="CAB4193034.1"/>
    <property type="molecule type" value="Genomic_DNA"/>
</dbReference>
<reference evidence="4" key="1">
    <citation type="submission" date="2020-05" db="EMBL/GenBank/DDBJ databases">
        <authorList>
            <person name="Chiriac C."/>
            <person name="Salcher M."/>
            <person name="Ghai R."/>
            <person name="Kavagutti S V."/>
        </authorList>
    </citation>
    <scope>NUCLEOTIDE SEQUENCE</scope>
</reference>
<evidence type="ECO:0000313" key="2">
    <source>
        <dbReference type="EMBL" id="CAB4167034.1"/>
    </source>
</evidence>
<accession>A0A6J5QD26</accession>
<evidence type="ECO:0000256" key="1">
    <source>
        <dbReference type="SAM" id="MobiDB-lite"/>
    </source>
</evidence>
<dbReference type="EMBL" id="LR796798">
    <property type="protein sequence ID" value="CAB4167034.1"/>
    <property type="molecule type" value="Genomic_DNA"/>
</dbReference>
<evidence type="ECO:0000313" key="4">
    <source>
        <dbReference type="EMBL" id="CAB4179015.1"/>
    </source>
</evidence>
<dbReference type="EMBL" id="LR797132">
    <property type="protein sequence ID" value="CAB4189069.1"/>
    <property type="molecule type" value="Genomic_DNA"/>
</dbReference>
<protein>
    <submittedName>
        <fullName evidence="4">Uncharacterized protein</fullName>
    </submittedName>
</protein>
<gene>
    <name evidence="4" type="ORF">UFOVP1034_25</name>
    <name evidence="5" type="ORF">UFOVP1177_25</name>
    <name evidence="6" type="ORF">UFOVP1243_12</name>
    <name evidence="7" type="ORF">UFOVP1581_133</name>
    <name evidence="2" type="ORF">UFOVP854_133</name>
    <name evidence="3" type="ORF">UFOVP964_133</name>
</gene>
<organism evidence="4">
    <name type="scientific">uncultured Caudovirales phage</name>
    <dbReference type="NCBI Taxonomy" id="2100421"/>
    <lineage>
        <taxon>Viruses</taxon>
        <taxon>Duplodnaviria</taxon>
        <taxon>Heunggongvirae</taxon>
        <taxon>Uroviricota</taxon>
        <taxon>Caudoviricetes</taxon>
        <taxon>Peduoviridae</taxon>
        <taxon>Maltschvirus</taxon>
        <taxon>Maltschvirus maltsch</taxon>
    </lineage>
</organism>
<evidence type="ECO:0000313" key="5">
    <source>
        <dbReference type="EMBL" id="CAB4189069.1"/>
    </source>
</evidence>
<sequence length="71" mass="7822">MGNQLNRKILKVNNRDVADQQFIPVYPTVKGTSRASIFAWASRGRGIEGESSNSSGDAGSKQTINKRRKPM</sequence>
<evidence type="ECO:0000313" key="6">
    <source>
        <dbReference type="EMBL" id="CAB4193034.1"/>
    </source>
</evidence>
<name>A0A6J5QD26_9CAUD</name>
<evidence type="ECO:0000313" key="7">
    <source>
        <dbReference type="EMBL" id="CAB5231640.1"/>
    </source>
</evidence>
<evidence type="ECO:0000313" key="3">
    <source>
        <dbReference type="EMBL" id="CAB4175197.1"/>
    </source>
</evidence>
<feature type="compositionally biased region" description="Polar residues" evidence="1">
    <location>
        <begin position="50"/>
        <end position="63"/>
    </location>
</feature>
<dbReference type="EMBL" id="LR796924">
    <property type="protein sequence ID" value="CAB4175197.1"/>
    <property type="molecule type" value="Genomic_DNA"/>
</dbReference>
<feature type="region of interest" description="Disordered" evidence="1">
    <location>
        <begin position="45"/>
        <end position="71"/>
    </location>
</feature>
<dbReference type="EMBL" id="LR796979">
    <property type="protein sequence ID" value="CAB4179015.1"/>
    <property type="molecule type" value="Genomic_DNA"/>
</dbReference>